<dbReference type="Proteomes" id="UP000203182">
    <property type="component" value="Segment"/>
</dbReference>
<reference evidence="2" key="1">
    <citation type="submission" date="2016-03" db="EMBL/GenBank/DDBJ databases">
        <authorList>
            <person name="Ploux O."/>
        </authorList>
    </citation>
    <scope>NUCLEOTIDE SEQUENCE [LARGE SCALE GENOMIC DNA]</scope>
</reference>
<dbReference type="KEGG" id="vg:28801361"/>
<name>A0A166Y597_9CAUD</name>
<evidence type="ECO:0000313" key="1">
    <source>
        <dbReference type="EMBL" id="ANA85777.1"/>
    </source>
</evidence>
<dbReference type="RefSeq" id="YP_009273394.1">
    <property type="nucleotide sequence ID" value="NC_030905.1"/>
</dbReference>
<gene>
    <name evidence="1" type="primary">3</name>
    <name evidence="1" type="ORF">PBI_WOES_3</name>
</gene>
<dbReference type="OrthoDB" id="28013at10239"/>
<dbReference type="EMBL" id="KU998240">
    <property type="protein sequence ID" value="ANA85777.1"/>
    <property type="molecule type" value="Genomic_DNA"/>
</dbReference>
<evidence type="ECO:0000313" key="2">
    <source>
        <dbReference type="Proteomes" id="UP000203182"/>
    </source>
</evidence>
<keyword evidence="2" id="KW-1185">Reference proteome</keyword>
<sequence length="59" mass="6179">MLAERDSSGYSISVYDRAGLLAKTSCLRKSNVATTATLAASTALGVPEGRIMISPLEYA</sequence>
<protein>
    <submittedName>
        <fullName evidence="1">Uncharacterized protein</fullName>
    </submittedName>
</protein>
<organism evidence="1 2">
    <name type="scientific">Gordonia phage Woes</name>
    <dbReference type="NCBI Taxonomy" id="1838084"/>
    <lineage>
        <taxon>Viruses</taxon>
        <taxon>Duplodnaviria</taxon>
        <taxon>Heunggongvirae</taxon>
        <taxon>Uroviricota</taxon>
        <taxon>Caudoviricetes</taxon>
        <taxon>Woesvirus</taxon>
        <taxon>Woesvirus woes</taxon>
    </lineage>
</organism>
<dbReference type="GeneID" id="28801361"/>
<proteinExistence type="predicted"/>
<accession>A0A166Y597</accession>